<dbReference type="Pfam" id="PF07799">
    <property type="entry name" value="DUF1643"/>
    <property type="match status" value="1"/>
</dbReference>
<dbReference type="InterPro" id="IPR012441">
    <property type="entry name" value="DUF1643"/>
</dbReference>
<evidence type="ECO:0000313" key="1">
    <source>
        <dbReference type="EMBL" id="MCV2871886.1"/>
    </source>
</evidence>
<comment type="caution">
    <text evidence="1">The sequence shown here is derived from an EMBL/GenBank/DDBJ whole genome shotgun (WGS) entry which is preliminary data.</text>
</comment>
<dbReference type="RefSeq" id="WP_263739094.1">
    <property type="nucleotide sequence ID" value="NZ_JAOWKZ010000002.1"/>
</dbReference>
<dbReference type="EMBL" id="JAOWKZ010000002">
    <property type="protein sequence ID" value="MCV2871886.1"/>
    <property type="molecule type" value="Genomic_DNA"/>
</dbReference>
<name>A0ABT2ZL86_9RHOB</name>
<reference evidence="1 2" key="1">
    <citation type="submission" date="2022-10" db="EMBL/GenBank/DDBJ databases">
        <title>Defluviimonas sp. nov., isolated from ocean surface sediments.</title>
        <authorList>
            <person name="He W."/>
            <person name="Wang L."/>
            <person name="Zhang D.-F."/>
        </authorList>
    </citation>
    <scope>NUCLEOTIDE SEQUENCE [LARGE SCALE GENOMIC DNA]</scope>
    <source>
        <strain evidence="1 2">WL0050</strain>
    </source>
</reference>
<proteinExistence type="predicted"/>
<organism evidence="1 2">
    <name type="scientific">Albidovulum litorale</name>
    <dbReference type="NCBI Taxonomy" id="2984134"/>
    <lineage>
        <taxon>Bacteria</taxon>
        <taxon>Pseudomonadati</taxon>
        <taxon>Pseudomonadota</taxon>
        <taxon>Alphaproteobacteria</taxon>
        <taxon>Rhodobacterales</taxon>
        <taxon>Paracoccaceae</taxon>
        <taxon>Albidovulum</taxon>
    </lineage>
</organism>
<sequence>MIVRFHEAAGTRSEARYSECGAYRYLLSRDWGAGGRLVYILLNPSTATEERNDPTIERCERRARALGFGGFAVANLFAYRATDPRDLKQAEAPVGRDNDAQLLAAATSAGRILCGWGVHGSHHGRGAEVAQLLQGAGLPLWHLGLTKAGFPRHPLYVGYVQNLQLWVELSRPKSSKN</sequence>
<keyword evidence="2" id="KW-1185">Reference proteome</keyword>
<dbReference type="Proteomes" id="UP001652564">
    <property type="component" value="Unassembled WGS sequence"/>
</dbReference>
<protein>
    <submittedName>
        <fullName evidence="1">DUF1643 domain-containing protein</fullName>
    </submittedName>
</protein>
<gene>
    <name evidence="1" type="ORF">OEZ71_06210</name>
</gene>
<evidence type="ECO:0000313" key="2">
    <source>
        <dbReference type="Proteomes" id="UP001652564"/>
    </source>
</evidence>
<accession>A0ABT2ZL86</accession>